<evidence type="ECO:0000313" key="9">
    <source>
        <dbReference type="Proteomes" id="UP000188458"/>
    </source>
</evidence>
<dbReference type="SUPFAM" id="SSF141322">
    <property type="entry name" value="NfeD domain-like"/>
    <property type="match status" value="1"/>
</dbReference>
<dbReference type="PANTHER" id="PTHR33507:SF3">
    <property type="entry name" value="INNER MEMBRANE PROTEIN YBBJ"/>
    <property type="match status" value="1"/>
</dbReference>
<dbReference type="Pfam" id="PF24961">
    <property type="entry name" value="NfeD_membrane"/>
    <property type="match status" value="1"/>
</dbReference>
<organism evidence="8 9">
    <name type="scientific">Anoxybacillus kestanbolensis</name>
    <dbReference type="NCBI Taxonomy" id="227476"/>
    <lineage>
        <taxon>Bacteria</taxon>
        <taxon>Bacillati</taxon>
        <taxon>Bacillota</taxon>
        <taxon>Bacilli</taxon>
        <taxon>Bacillales</taxon>
        <taxon>Anoxybacillaceae</taxon>
        <taxon>Anoxybacillus</taxon>
    </lineage>
</organism>
<dbReference type="EMBL" id="MQAD01000005">
    <property type="protein sequence ID" value="OOE05099.1"/>
    <property type="molecule type" value="Genomic_DNA"/>
</dbReference>
<evidence type="ECO:0000256" key="5">
    <source>
        <dbReference type="SAM" id="Phobius"/>
    </source>
</evidence>
<feature type="domain" description="NfeD integral membrane" evidence="7">
    <location>
        <begin position="19"/>
        <end position="129"/>
    </location>
</feature>
<evidence type="ECO:0000256" key="1">
    <source>
        <dbReference type="ARBA" id="ARBA00004141"/>
    </source>
</evidence>
<dbReference type="InterPro" id="IPR002810">
    <property type="entry name" value="NfeD-like_C"/>
</dbReference>
<keyword evidence="9" id="KW-1185">Reference proteome</keyword>
<feature type="domain" description="NfeD-like C-terminal" evidence="6">
    <location>
        <begin position="164"/>
        <end position="217"/>
    </location>
</feature>
<proteinExistence type="predicted"/>
<dbReference type="Pfam" id="PF01957">
    <property type="entry name" value="NfeD"/>
    <property type="match status" value="1"/>
</dbReference>
<reference evidence="9" key="1">
    <citation type="submission" date="2016-11" db="EMBL/GenBank/DDBJ databases">
        <title>Draft genome sequence of Anoxybacillus sp. strain 103 isolated from the Qarvajar hot spring in Nagorno-Karabach.</title>
        <authorList>
            <person name="Hovhannisyan P."/>
            <person name="Panosyan H."/>
            <person name="Birkeland N.-K."/>
        </authorList>
    </citation>
    <scope>NUCLEOTIDE SEQUENCE [LARGE SCALE GENOMIC DNA]</scope>
    <source>
        <strain evidence="9">103</strain>
    </source>
</reference>
<name>A0A1V3FTY8_9BACL</name>
<dbReference type="Proteomes" id="UP000188458">
    <property type="component" value="Unassembled WGS sequence"/>
</dbReference>
<dbReference type="GO" id="GO:0005886">
    <property type="term" value="C:plasma membrane"/>
    <property type="evidence" value="ECO:0007669"/>
    <property type="project" value="TreeGrafter"/>
</dbReference>
<dbReference type="InterPro" id="IPR012340">
    <property type="entry name" value="NA-bd_OB-fold"/>
</dbReference>
<evidence type="ECO:0000256" key="3">
    <source>
        <dbReference type="ARBA" id="ARBA00022989"/>
    </source>
</evidence>
<feature type="transmembrane region" description="Helical" evidence="5">
    <location>
        <begin position="12"/>
        <end position="36"/>
    </location>
</feature>
<dbReference type="InterPro" id="IPR052165">
    <property type="entry name" value="Membrane_assoc_protease"/>
</dbReference>
<evidence type="ECO:0000256" key="2">
    <source>
        <dbReference type="ARBA" id="ARBA00022692"/>
    </source>
</evidence>
<dbReference type="PANTHER" id="PTHR33507">
    <property type="entry name" value="INNER MEMBRANE PROTEIN YBBJ"/>
    <property type="match status" value="1"/>
</dbReference>
<comment type="caution">
    <text evidence="8">The sequence shown here is derived from an EMBL/GenBank/DDBJ whole genome shotgun (WGS) entry which is preliminary data.</text>
</comment>
<keyword evidence="4 5" id="KW-0472">Membrane</keyword>
<sequence>MKGGKRMASLIVAFTHPFLAALLLIAGSVLFVWQLYDARWGWKGTGSLICFLLFFSSHLAAGLTGVGAMMLFAIGLILLVIELFVPGGVIGFLGLGTLVWSLFLAAKHSPFVTMSLAVAIVGALMMGLWLSRVSKKKMALFEKIVLTDEQRNEEGYVSHEARMDLVGKRGVAITVLRPAGTALIDGERVDVVTEGEYIERHRPIEVIHVDGLKVVVRECKKEEEFV</sequence>
<keyword evidence="3 5" id="KW-1133">Transmembrane helix</keyword>
<accession>A0A1V3FTY8</accession>
<feature type="transmembrane region" description="Helical" evidence="5">
    <location>
        <begin position="48"/>
        <end position="81"/>
    </location>
</feature>
<gene>
    <name evidence="8" type="ORF">BO219_06200</name>
</gene>
<dbReference type="Gene3D" id="2.40.50.140">
    <property type="entry name" value="Nucleic acid-binding proteins"/>
    <property type="match status" value="1"/>
</dbReference>
<comment type="subcellular location">
    <subcellularLocation>
        <location evidence="1">Membrane</location>
        <topology evidence="1">Multi-pass membrane protein</topology>
    </subcellularLocation>
</comment>
<evidence type="ECO:0000259" key="6">
    <source>
        <dbReference type="Pfam" id="PF01957"/>
    </source>
</evidence>
<protein>
    <submittedName>
        <fullName evidence="8">Peptidase S14 family protein</fullName>
    </submittedName>
</protein>
<feature type="transmembrane region" description="Helical" evidence="5">
    <location>
        <begin position="111"/>
        <end position="130"/>
    </location>
</feature>
<evidence type="ECO:0000259" key="7">
    <source>
        <dbReference type="Pfam" id="PF24961"/>
    </source>
</evidence>
<evidence type="ECO:0000256" key="4">
    <source>
        <dbReference type="ARBA" id="ARBA00023136"/>
    </source>
</evidence>
<dbReference type="AlphaFoldDB" id="A0A1V3FTY8"/>
<keyword evidence="2 5" id="KW-0812">Transmembrane</keyword>
<dbReference type="InterPro" id="IPR056739">
    <property type="entry name" value="NfeD_membrane"/>
</dbReference>
<evidence type="ECO:0000313" key="8">
    <source>
        <dbReference type="EMBL" id="OOE05099.1"/>
    </source>
</evidence>